<organism evidence="1 2">
    <name type="scientific">Liquorilactobacillus sucicola DSM 21376 = JCM 15457</name>
    <dbReference type="NCBI Taxonomy" id="1423806"/>
    <lineage>
        <taxon>Bacteria</taxon>
        <taxon>Bacillati</taxon>
        <taxon>Bacillota</taxon>
        <taxon>Bacilli</taxon>
        <taxon>Lactobacillales</taxon>
        <taxon>Lactobacillaceae</taxon>
        <taxon>Liquorilactobacillus</taxon>
    </lineage>
</organism>
<keyword evidence="2" id="KW-1185">Reference proteome</keyword>
<dbReference type="Proteomes" id="UP000050961">
    <property type="component" value="Unassembled WGS sequence"/>
</dbReference>
<dbReference type="AlphaFoldDB" id="A0A0R2DZ43"/>
<evidence type="ECO:0000313" key="1">
    <source>
        <dbReference type="EMBL" id="KRN05508.1"/>
    </source>
</evidence>
<dbReference type="EMBL" id="AYZF01000017">
    <property type="protein sequence ID" value="KRN05508.1"/>
    <property type="molecule type" value="Genomic_DNA"/>
</dbReference>
<proteinExistence type="predicted"/>
<name>A0A0R2DZ43_9LACO</name>
<reference evidence="1 2" key="1">
    <citation type="journal article" date="2015" name="Genome Announc.">
        <title>Expanding the biotechnology potential of lactobacilli through comparative genomics of 213 strains and associated genera.</title>
        <authorList>
            <person name="Sun Z."/>
            <person name="Harris H.M."/>
            <person name="McCann A."/>
            <person name="Guo C."/>
            <person name="Argimon S."/>
            <person name="Zhang W."/>
            <person name="Yang X."/>
            <person name="Jeffery I.B."/>
            <person name="Cooney J.C."/>
            <person name="Kagawa T.F."/>
            <person name="Liu W."/>
            <person name="Song Y."/>
            <person name="Salvetti E."/>
            <person name="Wrobel A."/>
            <person name="Rasinkangas P."/>
            <person name="Parkhill J."/>
            <person name="Rea M.C."/>
            <person name="O'Sullivan O."/>
            <person name="Ritari J."/>
            <person name="Douillard F.P."/>
            <person name="Paul Ross R."/>
            <person name="Yang R."/>
            <person name="Briner A.E."/>
            <person name="Felis G.E."/>
            <person name="de Vos W.M."/>
            <person name="Barrangou R."/>
            <person name="Klaenhammer T.R."/>
            <person name="Caufield P.W."/>
            <person name="Cui Y."/>
            <person name="Zhang H."/>
            <person name="O'Toole P.W."/>
        </authorList>
    </citation>
    <scope>NUCLEOTIDE SEQUENCE [LARGE SCALE GENOMIC DNA]</scope>
    <source>
        <strain evidence="1 2">DSM 21376</strain>
    </source>
</reference>
<protein>
    <submittedName>
        <fullName evidence="1">Uncharacterized protein</fullName>
    </submittedName>
</protein>
<sequence length="211" mass="23736">MDASKKVYYQLNINEVSKLNRNKIILVIIGILTLSTFYKLNFSNQEQDSINAKQKAQITKLKAENKKLTAQQVTFANSVASTTTTKTNPNKKAEQTAFQLFSSLNTWNADNWLEKQQTVVKYATDNVLANLGGQSNNNKSIAVNQLKQLNATSQLTSSNIYFEQEPADNEIKGIFIGIVKTTSSGNQTTNNVKYQFTYDTKQRKIIEISTF</sequence>
<dbReference type="PATRIC" id="fig|1423806.3.peg.2102"/>
<evidence type="ECO:0000313" key="2">
    <source>
        <dbReference type="Proteomes" id="UP000050961"/>
    </source>
</evidence>
<dbReference type="STRING" id="1423806.FD15_GL002064"/>
<comment type="caution">
    <text evidence="1">The sequence shown here is derived from an EMBL/GenBank/DDBJ whole genome shotgun (WGS) entry which is preliminary data.</text>
</comment>
<accession>A0A0R2DZ43</accession>
<gene>
    <name evidence="1" type="ORF">FD15_GL002064</name>
</gene>